<dbReference type="InterPro" id="IPR022275">
    <property type="entry name" value="NHPM_bacteriocin_SS_HylD"/>
</dbReference>
<proteinExistence type="predicted"/>
<dbReference type="AlphaFoldDB" id="A0A0K6IC31"/>
<dbReference type="NCBIfam" id="TIGR03794">
    <property type="entry name" value="NHLM_micro_HlyD"/>
    <property type="match status" value="1"/>
</dbReference>
<evidence type="ECO:0000256" key="2">
    <source>
        <dbReference type="SAM" id="Phobius"/>
    </source>
</evidence>
<dbReference type="RefSeq" id="WP_055457088.1">
    <property type="nucleotide sequence ID" value="NZ_CYHE01000020.1"/>
</dbReference>
<dbReference type="InterPro" id="IPR050739">
    <property type="entry name" value="MFP"/>
</dbReference>
<feature type="transmembrane region" description="Helical" evidence="2">
    <location>
        <begin position="47"/>
        <end position="66"/>
    </location>
</feature>
<keyword evidence="4" id="KW-1185">Reference proteome</keyword>
<organism evidence="3 4">
    <name type="scientific">Pannonibacter indicus</name>
    <dbReference type="NCBI Taxonomy" id="466044"/>
    <lineage>
        <taxon>Bacteria</taxon>
        <taxon>Pseudomonadati</taxon>
        <taxon>Pseudomonadota</taxon>
        <taxon>Alphaproteobacteria</taxon>
        <taxon>Hyphomicrobiales</taxon>
        <taxon>Stappiaceae</taxon>
        <taxon>Pannonibacter</taxon>
    </lineage>
</organism>
<gene>
    <name evidence="3" type="ORF">Ga0061067_12031</name>
</gene>
<reference evidence="4" key="1">
    <citation type="submission" date="2015-08" db="EMBL/GenBank/DDBJ databases">
        <authorList>
            <person name="Varghese N."/>
        </authorList>
    </citation>
    <scope>NUCLEOTIDE SEQUENCE [LARGE SCALE GENOMIC DNA]</scope>
    <source>
        <strain evidence="4">DSM 23407</strain>
    </source>
</reference>
<protein>
    <submittedName>
        <fullName evidence="3">NHLM bacteriocin system secretion protein</fullName>
    </submittedName>
</protein>
<name>A0A0K6IC31_9HYPH</name>
<keyword evidence="2" id="KW-1133">Transmembrane helix</keyword>
<feature type="coiled-coil region" evidence="1">
    <location>
        <begin position="232"/>
        <end position="266"/>
    </location>
</feature>
<keyword evidence="1" id="KW-0175">Coiled coil</keyword>
<accession>A0A0K6IC31</accession>
<dbReference type="PANTHER" id="PTHR30386:SF28">
    <property type="entry name" value="EXPORTED PROTEIN"/>
    <property type="match status" value="1"/>
</dbReference>
<dbReference type="Proteomes" id="UP000183900">
    <property type="component" value="Unassembled WGS sequence"/>
</dbReference>
<dbReference type="Gene3D" id="2.40.50.100">
    <property type="match status" value="1"/>
</dbReference>
<evidence type="ECO:0000256" key="1">
    <source>
        <dbReference type="SAM" id="Coils"/>
    </source>
</evidence>
<dbReference type="EMBL" id="CYHE01000020">
    <property type="protein sequence ID" value="CUB00679.1"/>
    <property type="molecule type" value="Genomic_DNA"/>
</dbReference>
<dbReference type="PANTHER" id="PTHR30386">
    <property type="entry name" value="MEMBRANE FUSION SUBUNIT OF EMRAB-TOLC MULTIDRUG EFFLUX PUMP"/>
    <property type="match status" value="1"/>
</dbReference>
<sequence>MSSQPSPAPQEGAPNPANRLFRQAALDRLSSPEQLDQLISLTRPRDLLAMLTLFALIALAIGWSILGRVPERVKGSGILIATGGRVVDAVATGDGTLTDILVEVGGGVQQGQVVARVIQPALRQQLDNINAVIAERKALLEELKGQVAERTRAADQTQAARVNALTMRVSDAQERVRVLDEQEKRDTALFDRRLITWQQLLETRRALAEARQSELEARSQISQVESDAIVQRNSNDRDIRSSEERLADAERQKAELEIQLRQQETITSPASGRVVEWKAVPGTRIAPGQALLSIESGAAGLELLLYLPPNDGKRVVSGMPVQIAPSTVRREEYGMMEGTVAAVSDFPTTAQAMQAILRNDQLVQSFSSKGAPFAARVLLTPDANTPSGFAWSGGSGPEQQFSSGSMAEAEVTVAWRRPISYVIPWLRKVSGLAG</sequence>
<keyword evidence="2" id="KW-0472">Membrane</keyword>
<keyword evidence="2" id="KW-0812">Transmembrane</keyword>
<evidence type="ECO:0000313" key="4">
    <source>
        <dbReference type="Proteomes" id="UP000183900"/>
    </source>
</evidence>
<dbReference type="OrthoDB" id="8439633at2"/>
<evidence type="ECO:0000313" key="3">
    <source>
        <dbReference type="EMBL" id="CUB00679.1"/>
    </source>
</evidence>
<feature type="coiled-coil region" evidence="1">
    <location>
        <begin position="122"/>
        <end position="182"/>
    </location>
</feature>